<dbReference type="Proteomes" id="UP001153076">
    <property type="component" value="Unassembled WGS sequence"/>
</dbReference>
<dbReference type="Pfam" id="PF00916">
    <property type="entry name" value="Sulfate_transp"/>
    <property type="match status" value="1"/>
</dbReference>
<evidence type="ECO:0000256" key="5">
    <source>
        <dbReference type="SAM" id="MobiDB-lite"/>
    </source>
</evidence>
<evidence type="ECO:0000313" key="9">
    <source>
        <dbReference type="Proteomes" id="UP001153076"/>
    </source>
</evidence>
<evidence type="ECO:0000256" key="2">
    <source>
        <dbReference type="ARBA" id="ARBA00022692"/>
    </source>
</evidence>
<dbReference type="AlphaFoldDB" id="A0A9Q1QD98"/>
<evidence type="ECO:0000256" key="6">
    <source>
        <dbReference type="SAM" id="Phobius"/>
    </source>
</evidence>
<dbReference type="OrthoDB" id="288203at2759"/>
<evidence type="ECO:0000256" key="3">
    <source>
        <dbReference type="ARBA" id="ARBA00022989"/>
    </source>
</evidence>
<keyword evidence="2 6" id="KW-0812">Transmembrane</keyword>
<dbReference type="GO" id="GO:0055085">
    <property type="term" value="P:transmembrane transport"/>
    <property type="evidence" value="ECO:0007669"/>
    <property type="project" value="InterPro"/>
</dbReference>
<evidence type="ECO:0000256" key="4">
    <source>
        <dbReference type="ARBA" id="ARBA00023136"/>
    </source>
</evidence>
<dbReference type="PANTHER" id="PTHR11814">
    <property type="entry name" value="SULFATE TRANSPORTER"/>
    <property type="match status" value="1"/>
</dbReference>
<feature type="region of interest" description="Disordered" evidence="5">
    <location>
        <begin position="293"/>
        <end position="331"/>
    </location>
</feature>
<feature type="domain" description="SLC26A/SulP transporter" evidence="7">
    <location>
        <begin position="86"/>
        <end position="238"/>
    </location>
</feature>
<proteinExistence type="predicted"/>
<protein>
    <recommendedName>
        <fullName evidence="7">SLC26A/SulP transporter domain-containing protein</fullName>
    </recommendedName>
</protein>
<keyword evidence="4 6" id="KW-0472">Membrane</keyword>
<dbReference type="InterPro" id="IPR011547">
    <property type="entry name" value="SLC26A/SulP_dom"/>
</dbReference>
<evidence type="ECO:0000256" key="1">
    <source>
        <dbReference type="ARBA" id="ARBA00004141"/>
    </source>
</evidence>
<dbReference type="EMBL" id="JAKOGI010000340">
    <property type="protein sequence ID" value="KAJ8436500.1"/>
    <property type="molecule type" value="Genomic_DNA"/>
</dbReference>
<comment type="caution">
    <text evidence="8">The sequence shown here is derived from an EMBL/GenBank/DDBJ whole genome shotgun (WGS) entry which is preliminary data.</text>
</comment>
<feature type="compositionally biased region" description="Polar residues" evidence="5">
    <location>
        <begin position="303"/>
        <end position="326"/>
    </location>
</feature>
<evidence type="ECO:0000313" key="8">
    <source>
        <dbReference type="EMBL" id="KAJ8436500.1"/>
    </source>
</evidence>
<name>A0A9Q1QD98_9CARY</name>
<dbReference type="GO" id="GO:0016020">
    <property type="term" value="C:membrane"/>
    <property type="evidence" value="ECO:0007669"/>
    <property type="project" value="UniProtKB-SubCell"/>
</dbReference>
<dbReference type="InterPro" id="IPR001902">
    <property type="entry name" value="SLC26A/SulP_fam"/>
</dbReference>
<keyword evidence="3 6" id="KW-1133">Transmembrane helix</keyword>
<feature type="transmembrane region" description="Helical" evidence="6">
    <location>
        <begin position="159"/>
        <end position="181"/>
    </location>
</feature>
<organism evidence="8 9">
    <name type="scientific">Carnegiea gigantea</name>
    <dbReference type="NCBI Taxonomy" id="171969"/>
    <lineage>
        <taxon>Eukaryota</taxon>
        <taxon>Viridiplantae</taxon>
        <taxon>Streptophyta</taxon>
        <taxon>Embryophyta</taxon>
        <taxon>Tracheophyta</taxon>
        <taxon>Spermatophyta</taxon>
        <taxon>Magnoliopsida</taxon>
        <taxon>eudicotyledons</taxon>
        <taxon>Gunneridae</taxon>
        <taxon>Pentapetalae</taxon>
        <taxon>Caryophyllales</taxon>
        <taxon>Cactineae</taxon>
        <taxon>Cactaceae</taxon>
        <taxon>Cactoideae</taxon>
        <taxon>Echinocereeae</taxon>
        <taxon>Carnegiea</taxon>
    </lineage>
</organism>
<sequence>MDKSYASPSSGDLAGMVRTYSGRPVKVIPLQHPSPATVPAFSLSETSSSVMAKWRSTLKAMSITEWICVFLPCYRWIRSYNCKEYLQPDLMSGITVGVMVVPQLSNDLFYCVNNDSGCLPVFVYAIFGSSRQLAVGPVALTSLLVSNVLSKIVDPSEELYTELAITLAFMVGVLECLMGLLRLGWLIRFISHAVISGFTTASAIVIALSQAKYFLGYSIVRSSEIIPLVKSIIAGIHQDLAGAAIRGQNQKIAELCTEQQQMFGKIMALLEKDKDSAEEDAVDALKLPSKPVYSKPPLLPTPRSGSHQPYSSNFFSGVKTTPGTSNEKQKLKTALQIIPNSKVCQMEIFKEVDHGK</sequence>
<gene>
    <name evidence="8" type="ORF">Cgig2_003198</name>
</gene>
<comment type="subcellular location">
    <subcellularLocation>
        <location evidence="1">Membrane</location>
        <topology evidence="1">Multi-pass membrane protein</topology>
    </subcellularLocation>
</comment>
<feature type="transmembrane region" description="Helical" evidence="6">
    <location>
        <begin position="193"/>
        <end position="215"/>
    </location>
</feature>
<evidence type="ECO:0000259" key="7">
    <source>
        <dbReference type="Pfam" id="PF00916"/>
    </source>
</evidence>
<reference evidence="8" key="1">
    <citation type="submission" date="2022-04" db="EMBL/GenBank/DDBJ databases">
        <title>Carnegiea gigantea Genome sequencing and assembly v2.</title>
        <authorList>
            <person name="Copetti D."/>
            <person name="Sanderson M.J."/>
            <person name="Burquez A."/>
            <person name="Wojciechowski M.F."/>
        </authorList>
    </citation>
    <scope>NUCLEOTIDE SEQUENCE</scope>
    <source>
        <strain evidence="8">SGP5-SGP5p</strain>
        <tissue evidence="8">Aerial part</tissue>
    </source>
</reference>
<keyword evidence="9" id="KW-1185">Reference proteome</keyword>
<accession>A0A9Q1QD98</accession>